<feature type="transmembrane region" description="Helical" evidence="1">
    <location>
        <begin position="20"/>
        <end position="38"/>
    </location>
</feature>
<accession>A0AA38P9N1</accession>
<keyword evidence="3" id="KW-1185">Reference proteome</keyword>
<proteinExistence type="predicted"/>
<dbReference type="AlphaFoldDB" id="A0AA38P9N1"/>
<dbReference type="Proteomes" id="UP001163846">
    <property type="component" value="Unassembled WGS sequence"/>
</dbReference>
<sequence length="84" mass="9822">MSWCLAELQRLRWTTRIMEMYTCATFLRHLFPGLPLLVPRFPGFFLLFEQSDDFDTDLSFPVSHSLFFAFLGSPFFSSKARTST</sequence>
<comment type="caution">
    <text evidence="2">The sequence shown here is derived from an EMBL/GenBank/DDBJ whole genome shotgun (WGS) entry which is preliminary data.</text>
</comment>
<name>A0AA38P9N1_9AGAR</name>
<keyword evidence="1" id="KW-0472">Membrane</keyword>
<dbReference type="EMBL" id="MU806160">
    <property type="protein sequence ID" value="KAJ3838863.1"/>
    <property type="molecule type" value="Genomic_DNA"/>
</dbReference>
<evidence type="ECO:0000313" key="3">
    <source>
        <dbReference type="Proteomes" id="UP001163846"/>
    </source>
</evidence>
<feature type="transmembrane region" description="Helical" evidence="1">
    <location>
        <begin position="58"/>
        <end position="76"/>
    </location>
</feature>
<evidence type="ECO:0000256" key="1">
    <source>
        <dbReference type="SAM" id="Phobius"/>
    </source>
</evidence>
<gene>
    <name evidence="2" type="ORF">F5878DRAFT_618338</name>
</gene>
<protein>
    <submittedName>
        <fullName evidence="2">Uncharacterized protein</fullName>
    </submittedName>
</protein>
<evidence type="ECO:0000313" key="2">
    <source>
        <dbReference type="EMBL" id="KAJ3838863.1"/>
    </source>
</evidence>
<keyword evidence="1" id="KW-0812">Transmembrane</keyword>
<keyword evidence="1" id="KW-1133">Transmembrane helix</keyword>
<reference evidence="2" key="1">
    <citation type="submission" date="2022-08" db="EMBL/GenBank/DDBJ databases">
        <authorList>
            <consortium name="DOE Joint Genome Institute"/>
            <person name="Min B."/>
            <person name="Riley R."/>
            <person name="Sierra-Patev S."/>
            <person name="Naranjo-Ortiz M."/>
            <person name="Looney B."/>
            <person name="Konkel Z."/>
            <person name="Slot J.C."/>
            <person name="Sakamoto Y."/>
            <person name="Steenwyk J.L."/>
            <person name="Rokas A."/>
            <person name="Carro J."/>
            <person name="Camarero S."/>
            <person name="Ferreira P."/>
            <person name="Molpeceres G."/>
            <person name="Ruiz-Duenas F.J."/>
            <person name="Serrano A."/>
            <person name="Henrissat B."/>
            <person name="Drula E."/>
            <person name="Hughes K.W."/>
            <person name="Mata J.L."/>
            <person name="Ishikawa N.K."/>
            <person name="Vargas-Isla R."/>
            <person name="Ushijima S."/>
            <person name="Smith C.A."/>
            <person name="Ahrendt S."/>
            <person name="Andreopoulos W."/>
            <person name="He G."/>
            <person name="Labutti K."/>
            <person name="Lipzen A."/>
            <person name="Ng V."/>
            <person name="Sandor L."/>
            <person name="Barry K."/>
            <person name="Martinez A.T."/>
            <person name="Xiao Y."/>
            <person name="Gibbons J.G."/>
            <person name="Terashima K."/>
            <person name="Hibbett D.S."/>
            <person name="Grigoriev I.V."/>
        </authorList>
    </citation>
    <scope>NUCLEOTIDE SEQUENCE</scope>
    <source>
        <strain evidence="2">TFB9207</strain>
    </source>
</reference>
<organism evidence="2 3">
    <name type="scientific">Lentinula raphanica</name>
    <dbReference type="NCBI Taxonomy" id="153919"/>
    <lineage>
        <taxon>Eukaryota</taxon>
        <taxon>Fungi</taxon>
        <taxon>Dikarya</taxon>
        <taxon>Basidiomycota</taxon>
        <taxon>Agaricomycotina</taxon>
        <taxon>Agaricomycetes</taxon>
        <taxon>Agaricomycetidae</taxon>
        <taxon>Agaricales</taxon>
        <taxon>Marasmiineae</taxon>
        <taxon>Omphalotaceae</taxon>
        <taxon>Lentinula</taxon>
    </lineage>
</organism>